<sequence>MPTMKHGKRRTHRTHRTHRTAWLAATAAVSCVLLTAGPAAAEKGVGGGTPAATPEVSGGQEGGSLLASAGGIVYDRSKNGSGPRTGAIAPTGTYKPPPCWYGPTYTPAEFKKEREAVWSVDSTGYEWDAKQRKKYVEGEPYKDFNMDKAGKGYWWTSFPNKSYPPGWDSCDKETFWVDKGDPPPADAPEAIDPEILAKLALAEIRVPGTKVSLAPEATTKVNLPTWAWLDGAEFKPVSVTASVPVLDIEATTTAEPVSLRIDPGTPDAETYPASGVCDLTKQGIGEPYAKGKSKETPPCGVKYLRSSGKGSFPLKATVTWKIHWVGTGVNGEQALPDGEFGADQDVVVEEIQAINR</sequence>
<proteinExistence type="predicted"/>
<dbReference type="AlphaFoldDB" id="A0A291QG32"/>
<name>A0A291QG32_9ACTN</name>
<feature type="chain" id="PRO_5011973836" evidence="1">
    <location>
        <begin position="42"/>
        <end position="356"/>
    </location>
</feature>
<evidence type="ECO:0000313" key="2">
    <source>
        <dbReference type="EMBL" id="ATL30572.1"/>
    </source>
</evidence>
<keyword evidence="3" id="KW-1185">Reference proteome</keyword>
<evidence type="ECO:0000313" key="3">
    <source>
        <dbReference type="Proteomes" id="UP000221011"/>
    </source>
</evidence>
<dbReference type="EMBL" id="CP022685">
    <property type="protein sequence ID" value="ATL30572.1"/>
    <property type="molecule type" value="Genomic_DNA"/>
</dbReference>
<feature type="signal peptide" evidence="1">
    <location>
        <begin position="1"/>
        <end position="41"/>
    </location>
</feature>
<reference evidence="2 3" key="1">
    <citation type="submission" date="2017-08" db="EMBL/GenBank/DDBJ databases">
        <title>Complete Genome Sequence of Streptomyces formicae KY5, the formicamycin producer.</title>
        <authorList>
            <person name="Holmes N.A."/>
            <person name="Devine R."/>
            <person name="Qin Z."/>
            <person name="Seipke R.F."/>
            <person name="Wilkinson B."/>
            <person name="Hutchings M.I."/>
        </authorList>
    </citation>
    <scope>NUCLEOTIDE SEQUENCE [LARGE SCALE GENOMIC DNA]</scope>
    <source>
        <strain evidence="2 3">KY5</strain>
    </source>
</reference>
<accession>A0A291QG32</accession>
<evidence type="ECO:0000256" key="1">
    <source>
        <dbReference type="SAM" id="SignalP"/>
    </source>
</evidence>
<dbReference type="Proteomes" id="UP000221011">
    <property type="component" value="Chromosome"/>
</dbReference>
<keyword evidence="1" id="KW-0732">Signal</keyword>
<gene>
    <name evidence="2" type="ORF">KY5_5554c</name>
</gene>
<dbReference type="PROSITE" id="PS51257">
    <property type="entry name" value="PROKAR_LIPOPROTEIN"/>
    <property type="match status" value="1"/>
</dbReference>
<dbReference type="KEGG" id="sfk:KY5_5554c"/>
<organism evidence="2 3">
    <name type="scientific">Streptomyces formicae</name>
    <dbReference type="NCBI Taxonomy" id="1616117"/>
    <lineage>
        <taxon>Bacteria</taxon>
        <taxon>Bacillati</taxon>
        <taxon>Actinomycetota</taxon>
        <taxon>Actinomycetes</taxon>
        <taxon>Kitasatosporales</taxon>
        <taxon>Streptomycetaceae</taxon>
        <taxon>Streptomyces</taxon>
    </lineage>
</organism>
<protein>
    <submittedName>
        <fullName evidence="2">Secreted protein</fullName>
    </submittedName>
</protein>